<evidence type="ECO:0000259" key="8">
    <source>
        <dbReference type="PROSITE" id="PS50109"/>
    </source>
</evidence>
<dbReference type="SUPFAM" id="SSF55874">
    <property type="entry name" value="ATPase domain of HSP90 chaperone/DNA topoisomerase II/histidine kinase"/>
    <property type="match status" value="1"/>
</dbReference>
<dbReference type="InterPro" id="IPR003018">
    <property type="entry name" value="GAF"/>
</dbReference>
<dbReference type="PANTHER" id="PTHR41523:SF8">
    <property type="entry name" value="ETHYLENE RESPONSE SENSOR PROTEIN"/>
    <property type="match status" value="1"/>
</dbReference>
<protein>
    <recommendedName>
        <fullName evidence="2">histidine kinase</fullName>
        <ecNumber evidence="2">2.7.13.3</ecNumber>
    </recommendedName>
</protein>
<dbReference type="Gene3D" id="3.30.450.40">
    <property type="match status" value="1"/>
</dbReference>
<keyword evidence="3" id="KW-0597">Phosphoprotein</keyword>
<dbReference type="GO" id="GO:0004673">
    <property type="term" value="F:protein histidine kinase activity"/>
    <property type="evidence" value="ECO:0007669"/>
    <property type="project" value="UniProtKB-EC"/>
</dbReference>
<evidence type="ECO:0000256" key="6">
    <source>
        <dbReference type="ARBA" id="ARBA00022777"/>
    </source>
</evidence>
<gene>
    <name evidence="9" type="ORF">GCM10008170_27180</name>
    <name evidence="10" type="ORF">JOD31_002732</name>
</gene>
<evidence type="ECO:0000256" key="3">
    <source>
        <dbReference type="ARBA" id="ARBA00022553"/>
    </source>
</evidence>
<reference evidence="9" key="1">
    <citation type="journal article" date="2014" name="Int. J. Syst. Evol. Microbiol.">
        <title>Complete genome sequence of Corynebacterium casei LMG S-19264T (=DSM 44701T), isolated from a smear-ripened cheese.</title>
        <authorList>
            <consortium name="US DOE Joint Genome Institute (JGI-PGF)"/>
            <person name="Walter F."/>
            <person name="Albersmeier A."/>
            <person name="Kalinowski J."/>
            <person name="Ruckert C."/>
        </authorList>
    </citation>
    <scope>NUCLEOTIDE SEQUENCE</scope>
    <source>
        <strain evidence="9">VKM B-1606</strain>
    </source>
</reference>
<dbReference type="EC" id="2.7.13.3" evidence="2"/>
<dbReference type="Gene3D" id="3.30.565.10">
    <property type="entry name" value="Histidine kinase-like ATPase, C-terminal domain"/>
    <property type="match status" value="1"/>
</dbReference>
<dbReference type="Proteomes" id="UP001143400">
    <property type="component" value="Unassembled WGS sequence"/>
</dbReference>
<keyword evidence="7" id="KW-0067">ATP-binding</keyword>
<dbReference type="PRINTS" id="PR00344">
    <property type="entry name" value="BCTRLSENSOR"/>
</dbReference>
<dbReference type="Pfam" id="PF01590">
    <property type="entry name" value="GAF"/>
    <property type="match status" value="1"/>
</dbReference>
<dbReference type="AlphaFoldDB" id="A0A9W6MSW1"/>
<evidence type="ECO:0000256" key="7">
    <source>
        <dbReference type="ARBA" id="ARBA00022840"/>
    </source>
</evidence>
<evidence type="ECO:0000256" key="2">
    <source>
        <dbReference type="ARBA" id="ARBA00012438"/>
    </source>
</evidence>
<evidence type="ECO:0000256" key="1">
    <source>
        <dbReference type="ARBA" id="ARBA00000085"/>
    </source>
</evidence>
<keyword evidence="5" id="KW-0547">Nucleotide-binding</keyword>
<sequence>MHDDPTTAPAVAPEEGGGAAEELAYRLRQQQLTAEYGHFALRTFDTLALLQEATRVCALGLHSEYCKAMEFLPEEQQFVVRAGVGWKPGVVGHARIGADVESPTGYAFQTGEPVISNHLEGETRFRTPSLLLEHGVRRAINVVVQGEGKRFGILEVDSPTEGRFTEADLAFMQGFANLLGVAIERQQFEAALIASEARAQAGEAELERALAHQEVLTREISHRVKNSLSIVASLLALQGRMSSNAELKQSLADAQARVQTIAQVHDRLWRQDEVKTINLADFMGDLCNQIRSTAAPGLTLAYDFAPVSLPTDQAVPLALLINELVTNAFKYAYPEGKGEVRIAIKPTRAGLLRLEVHDQGPGLPEAFDAQTSSSLGMKLIASLSGQIGGRPDWRSSGAGAHFALDFPAEDAPRDR</sequence>
<dbReference type="SMART" id="SM00065">
    <property type="entry name" value="GAF"/>
    <property type="match status" value="1"/>
</dbReference>
<keyword evidence="11" id="KW-1185">Reference proteome</keyword>
<dbReference type="InterPro" id="IPR029016">
    <property type="entry name" value="GAF-like_dom_sf"/>
</dbReference>
<dbReference type="Gene3D" id="3.30.450.20">
    <property type="entry name" value="PAS domain"/>
    <property type="match status" value="1"/>
</dbReference>
<name>A0A9W6MSW1_9HYPH</name>
<dbReference type="PANTHER" id="PTHR41523">
    <property type="entry name" value="TWO-COMPONENT SYSTEM SENSOR PROTEIN"/>
    <property type="match status" value="1"/>
</dbReference>
<dbReference type="EMBL" id="BSFF01000003">
    <property type="protein sequence ID" value="GLK56699.1"/>
    <property type="molecule type" value="Genomic_DNA"/>
</dbReference>
<feature type="domain" description="Histidine kinase" evidence="8">
    <location>
        <begin position="219"/>
        <end position="410"/>
    </location>
</feature>
<evidence type="ECO:0000256" key="4">
    <source>
        <dbReference type="ARBA" id="ARBA00022679"/>
    </source>
</evidence>
<evidence type="ECO:0000256" key="5">
    <source>
        <dbReference type="ARBA" id="ARBA00022741"/>
    </source>
</evidence>
<dbReference type="InterPro" id="IPR011495">
    <property type="entry name" value="Sig_transdc_His_kin_sub2_dim/P"/>
</dbReference>
<dbReference type="RefSeq" id="WP_204950877.1">
    <property type="nucleotide sequence ID" value="NZ_BSFF01000003.1"/>
</dbReference>
<dbReference type="InterPro" id="IPR005467">
    <property type="entry name" value="His_kinase_dom"/>
</dbReference>
<accession>A0A9W6MSW1</accession>
<evidence type="ECO:0000313" key="10">
    <source>
        <dbReference type="EMBL" id="MBM7852490.1"/>
    </source>
</evidence>
<dbReference type="EMBL" id="JAFBCY010000003">
    <property type="protein sequence ID" value="MBM7852490.1"/>
    <property type="molecule type" value="Genomic_DNA"/>
</dbReference>
<dbReference type="PROSITE" id="PS50109">
    <property type="entry name" value="HIS_KIN"/>
    <property type="match status" value="1"/>
</dbReference>
<evidence type="ECO:0000313" key="11">
    <source>
        <dbReference type="Proteomes" id="UP000758856"/>
    </source>
</evidence>
<organism evidence="9 12">
    <name type="scientific">Methylopila capsulata</name>
    <dbReference type="NCBI Taxonomy" id="61654"/>
    <lineage>
        <taxon>Bacteria</taxon>
        <taxon>Pseudomonadati</taxon>
        <taxon>Pseudomonadota</taxon>
        <taxon>Alphaproteobacteria</taxon>
        <taxon>Hyphomicrobiales</taxon>
        <taxon>Methylopilaceae</taxon>
        <taxon>Methylopila</taxon>
    </lineage>
</organism>
<dbReference type="SMART" id="SM00387">
    <property type="entry name" value="HATPase_c"/>
    <property type="match status" value="1"/>
</dbReference>
<keyword evidence="6 9" id="KW-0418">Kinase</keyword>
<evidence type="ECO:0000313" key="9">
    <source>
        <dbReference type="EMBL" id="GLK56699.1"/>
    </source>
</evidence>
<dbReference type="Pfam" id="PF07568">
    <property type="entry name" value="HisKA_2"/>
    <property type="match status" value="1"/>
</dbReference>
<dbReference type="SUPFAM" id="SSF55781">
    <property type="entry name" value="GAF domain-like"/>
    <property type="match status" value="1"/>
</dbReference>
<dbReference type="Pfam" id="PF02518">
    <property type="entry name" value="HATPase_c"/>
    <property type="match status" value="1"/>
</dbReference>
<comment type="caution">
    <text evidence="9">The sequence shown here is derived from an EMBL/GenBank/DDBJ whole genome shotgun (WGS) entry which is preliminary data.</text>
</comment>
<reference evidence="10 11" key="2">
    <citation type="submission" date="2021-01" db="EMBL/GenBank/DDBJ databases">
        <title>Genomic Encyclopedia of Type Strains, Phase IV (KMG-IV): sequencing the most valuable type-strain genomes for metagenomic binning, comparative biology and taxonomic classification.</title>
        <authorList>
            <person name="Goeker M."/>
        </authorList>
    </citation>
    <scope>NUCLEOTIDE SEQUENCE [LARGE SCALE GENOMIC DNA]</scope>
    <source>
        <strain evidence="10 11">DSM 6130</strain>
    </source>
</reference>
<dbReference type="GO" id="GO:0005524">
    <property type="term" value="F:ATP binding"/>
    <property type="evidence" value="ECO:0007669"/>
    <property type="project" value="UniProtKB-KW"/>
</dbReference>
<dbReference type="InterPro" id="IPR003594">
    <property type="entry name" value="HATPase_dom"/>
</dbReference>
<keyword evidence="4" id="KW-0808">Transferase</keyword>
<reference evidence="9" key="3">
    <citation type="submission" date="2023-01" db="EMBL/GenBank/DDBJ databases">
        <authorList>
            <person name="Sun Q."/>
            <person name="Evtushenko L."/>
        </authorList>
    </citation>
    <scope>NUCLEOTIDE SEQUENCE</scope>
    <source>
        <strain evidence="9">VKM B-1606</strain>
    </source>
</reference>
<dbReference type="InterPro" id="IPR004358">
    <property type="entry name" value="Sig_transdc_His_kin-like_C"/>
</dbReference>
<proteinExistence type="predicted"/>
<dbReference type="InterPro" id="IPR036890">
    <property type="entry name" value="HATPase_C_sf"/>
</dbReference>
<comment type="catalytic activity">
    <reaction evidence="1">
        <text>ATP + protein L-histidine = ADP + protein N-phospho-L-histidine.</text>
        <dbReference type="EC" id="2.7.13.3"/>
    </reaction>
</comment>
<evidence type="ECO:0000313" key="12">
    <source>
        <dbReference type="Proteomes" id="UP001143400"/>
    </source>
</evidence>
<dbReference type="Proteomes" id="UP000758856">
    <property type="component" value="Unassembled WGS sequence"/>
</dbReference>